<proteinExistence type="predicted"/>
<evidence type="ECO:0000313" key="2">
    <source>
        <dbReference type="Proteomes" id="UP001164746"/>
    </source>
</evidence>
<reference evidence="1" key="1">
    <citation type="submission" date="2022-11" db="EMBL/GenBank/DDBJ databases">
        <title>Centuries of genome instability and evolution in soft-shell clam transmissible cancer (bioRxiv).</title>
        <authorList>
            <person name="Hart S.F.M."/>
            <person name="Yonemitsu M.A."/>
            <person name="Giersch R.M."/>
            <person name="Beal B.F."/>
            <person name="Arriagada G."/>
            <person name="Davis B.W."/>
            <person name="Ostrander E.A."/>
            <person name="Goff S.P."/>
            <person name="Metzger M.J."/>
        </authorList>
    </citation>
    <scope>NUCLEOTIDE SEQUENCE</scope>
    <source>
        <strain evidence="1">MELC-2E11</strain>
        <tissue evidence="1">Siphon/mantle</tissue>
    </source>
</reference>
<accession>A0ABY7F6F0</accession>
<protein>
    <submittedName>
        <fullName evidence="1">Uncharacterized protein</fullName>
    </submittedName>
</protein>
<organism evidence="1 2">
    <name type="scientific">Mya arenaria</name>
    <name type="common">Soft-shell clam</name>
    <dbReference type="NCBI Taxonomy" id="6604"/>
    <lineage>
        <taxon>Eukaryota</taxon>
        <taxon>Metazoa</taxon>
        <taxon>Spiralia</taxon>
        <taxon>Lophotrochozoa</taxon>
        <taxon>Mollusca</taxon>
        <taxon>Bivalvia</taxon>
        <taxon>Autobranchia</taxon>
        <taxon>Heteroconchia</taxon>
        <taxon>Euheterodonta</taxon>
        <taxon>Imparidentia</taxon>
        <taxon>Neoheterodontei</taxon>
        <taxon>Myida</taxon>
        <taxon>Myoidea</taxon>
        <taxon>Myidae</taxon>
        <taxon>Mya</taxon>
    </lineage>
</organism>
<name>A0ABY7F6F0_MYAAR</name>
<sequence>MFIGVTSQISISKYQVPDLNFHGATFISLIPNDHLFVSRRSLPLRNTIITVSAEFATSTSTTAIDTKYFGGMVAHINI</sequence>
<evidence type="ECO:0000313" key="1">
    <source>
        <dbReference type="EMBL" id="WAR16949.1"/>
    </source>
</evidence>
<keyword evidence="2" id="KW-1185">Reference proteome</keyword>
<dbReference type="EMBL" id="CP111021">
    <property type="protein sequence ID" value="WAR16949.1"/>
    <property type="molecule type" value="Genomic_DNA"/>
</dbReference>
<gene>
    <name evidence="1" type="ORF">MAR_031543</name>
</gene>
<dbReference type="Proteomes" id="UP001164746">
    <property type="component" value="Chromosome 10"/>
</dbReference>